<protein>
    <submittedName>
        <fullName evidence="3">FAD-dependent monooxygenase</fullName>
    </submittedName>
</protein>
<dbReference type="Proteomes" id="UP000784435">
    <property type="component" value="Unassembled WGS sequence"/>
</dbReference>
<dbReference type="PANTHER" id="PTHR43476:SF5">
    <property type="entry name" value="FAD-DEPENDENT MONOOXYGENASE"/>
    <property type="match status" value="1"/>
</dbReference>
<dbReference type="Gene3D" id="3.50.50.60">
    <property type="entry name" value="FAD/NAD(P)-binding domain"/>
    <property type="match status" value="1"/>
</dbReference>
<dbReference type="InterPro" id="IPR002938">
    <property type="entry name" value="FAD-bd"/>
</dbReference>
<evidence type="ECO:0000256" key="1">
    <source>
        <dbReference type="ARBA" id="ARBA00023002"/>
    </source>
</evidence>
<dbReference type="AlphaFoldDB" id="A0A921SNQ6"/>
<dbReference type="PANTHER" id="PTHR43476">
    <property type="entry name" value="3-(3-HYDROXY-PHENYL)PROPIONATE/3-HYDROXYCINNAMIC ACID HYDROXYLASE"/>
    <property type="match status" value="1"/>
</dbReference>
<comment type="caution">
    <text evidence="3">The sequence shown here is derived from an EMBL/GenBank/DDBJ whole genome shotgun (WGS) entry which is preliminary data.</text>
</comment>
<dbReference type="SUPFAM" id="SSF51905">
    <property type="entry name" value="FAD/NAD(P)-binding domain"/>
    <property type="match status" value="1"/>
</dbReference>
<keyword evidence="1" id="KW-0560">Oxidoreductase</keyword>
<reference evidence="3" key="2">
    <citation type="submission" date="2021-09" db="EMBL/GenBank/DDBJ databases">
        <authorList>
            <person name="Gilroy R."/>
        </authorList>
    </citation>
    <scope>NUCLEOTIDE SEQUENCE</scope>
    <source>
        <strain evidence="3">ChiGjej5B5-7349</strain>
    </source>
</reference>
<feature type="domain" description="FAD-binding" evidence="2">
    <location>
        <begin position="140"/>
        <end position="197"/>
    </location>
</feature>
<proteinExistence type="predicted"/>
<dbReference type="Pfam" id="PF01494">
    <property type="entry name" value="FAD_binding_3"/>
    <property type="match status" value="1"/>
</dbReference>
<evidence type="ECO:0000313" key="4">
    <source>
        <dbReference type="Proteomes" id="UP000784435"/>
    </source>
</evidence>
<accession>A0A921SNQ6</accession>
<organism evidence="3 4">
    <name type="scientific">Brevibacterium senegalense</name>
    <dbReference type="NCBI Taxonomy" id="1033736"/>
    <lineage>
        <taxon>Bacteria</taxon>
        <taxon>Bacillati</taxon>
        <taxon>Actinomycetota</taxon>
        <taxon>Actinomycetes</taxon>
        <taxon>Micrococcales</taxon>
        <taxon>Brevibacteriaceae</taxon>
        <taxon>Brevibacterium</taxon>
    </lineage>
</organism>
<evidence type="ECO:0000313" key="3">
    <source>
        <dbReference type="EMBL" id="HJG80158.1"/>
    </source>
</evidence>
<dbReference type="GO" id="GO:0071949">
    <property type="term" value="F:FAD binding"/>
    <property type="evidence" value="ECO:0007669"/>
    <property type="project" value="InterPro"/>
</dbReference>
<reference evidence="3" key="1">
    <citation type="journal article" date="2021" name="PeerJ">
        <title>Extensive microbial diversity within the chicken gut microbiome revealed by metagenomics and culture.</title>
        <authorList>
            <person name="Gilroy R."/>
            <person name="Ravi A."/>
            <person name="Getino M."/>
            <person name="Pursley I."/>
            <person name="Horton D.L."/>
            <person name="Alikhan N.F."/>
            <person name="Baker D."/>
            <person name="Gharbi K."/>
            <person name="Hall N."/>
            <person name="Watson M."/>
            <person name="Adriaenssens E.M."/>
            <person name="Foster-Nyarko E."/>
            <person name="Jarju S."/>
            <person name="Secka A."/>
            <person name="Antonio M."/>
            <person name="Oren A."/>
            <person name="Chaudhuri R.R."/>
            <person name="La Ragione R."/>
            <person name="Hildebrand F."/>
            <person name="Pallen M.J."/>
        </authorList>
    </citation>
    <scope>NUCLEOTIDE SEQUENCE</scope>
    <source>
        <strain evidence="3">ChiGjej5B5-7349</strain>
    </source>
</reference>
<dbReference type="InterPro" id="IPR050631">
    <property type="entry name" value="PheA/TfdB_FAD_monoxygenase"/>
</dbReference>
<dbReference type="InterPro" id="IPR036188">
    <property type="entry name" value="FAD/NAD-bd_sf"/>
</dbReference>
<sequence>MSTEPALERECVIAGGGPAGMVLGEEFLCLPLSRLETVDVVIDGTRLTVADFSTLPKPDTFLVFAPQWDFLDFLAAQGATLPGFDLRMSTEATDLIVEHGRIIGVRARGPEGDLEVRSPLTVAADGRGSVLRDCPGFIAIGDAAHAMSPMFGVGVNYAIQDAVALANAIHDDLARGDAPEEVLEAVQRRRERPARTMQRLQRLGHRGLSRIVTATGERALPRGLVTLLSILSPRFRPRVASFIGLGLLPEHSTIH</sequence>
<evidence type="ECO:0000259" key="2">
    <source>
        <dbReference type="Pfam" id="PF01494"/>
    </source>
</evidence>
<keyword evidence="3" id="KW-0503">Monooxygenase</keyword>
<name>A0A921SNQ6_9MICO</name>
<gene>
    <name evidence="3" type="ORF">K8V08_07075</name>
</gene>
<dbReference type="EMBL" id="DYUK01000152">
    <property type="protein sequence ID" value="HJG80158.1"/>
    <property type="molecule type" value="Genomic_DNA"/>
</dbReference>
<dbReference type="GO" id="GO:0004497">
    <property type="term" value="F:monooxygenase activity"/>
    <property type="evidence" value="ECO:0007669"/>
    <property type="project" value="UniProtKB-KW"/>
</dbReference>